<dbReference type="AlphaFoldDB" id="A0A151SUK2"/>
<evidence type="ECO:0000313" key="4">
    <source>
        <dbReference type="Proteomes" id="UP000075243"/>
    </source>
</evidence>
<evidence type="ECO:0000256" key="1">
    <source>
        <dbReference type="SAM" id="Coils"/>
    </source>
</evidence>
<feature type="compositionally biased region" description="Low complexity" evidence="2">
    <location>
        <begin position="400"/>
        <end position="417"/>
    </location>
</feature>
<feature type="coiled-coil region" evidence="1">
    <location>
        <begin position="269"/>
        <end position="303"/>
    </location>
</feature>
<dbReference type="STRING" id="3821.A0A151SUK2"/>
<keyword evidence="4" id="KW-1185">Reference proteome</keyword>
<name>A0A151SUK2_CAJCA</name>
<dbReference type="Proteomes" id="UP000075243">
    <property type="component" value="Chromosome 10"/>
</dbReference>
<dbReference type="PANTHER" id="PTHR35507:SF1">
    <property type="entry name" value="TMF_TATA_BD DOMAIN-CONTAINING PROTEIN"/>
    <property type="match status" value="1"/>
</dbReference>
<dbReference type="PANTHER" id="PTHR35507">
    <property type="entry name" value="OS09G0488600 PROTEIN"/>
    <property type="match status" value="1"/>
</dbReference>
<reference evidence="3 4" key="1">
    <citation type="journal article" date="2012" name="Nat. Biotechnol.">
        <title>Draft genome sequence of pigeonpea (Cajanus cajan), an orphan legume crop of resource-poor farmers.</title>
        <authorList>
            <person name="Varshney R.K."/>
            <person name="Chen W."/>
            <person name="Li Y."/>
            <person name="Bharti A.K."/>
            <person name="Saxena R.K."/>
            <person name="Schlueter J.A."/>
            <person name="Donoghue M.T."/>
            <person name="Azam S."/>
            <person name="Fan G."/>
            <person name="Whaley A.M."/>
            <person name="Farmer A.D."/>
            <person name="Sheridan J."/>
            <person name="Iwata A."/>
            <person name="Tuteja R."/>
            <person name="Penmetsa R.V."/>
            <person name="Wu W."/>
            <person name="Upadhyaya H.D."/>
            <person name="Yang S.P."/>
            <person name="Shah T."/>
            <person name="Saxena K.B."/>
            <person name="Michael T."/>
            <person name="McCombie W.R."/>
            <person name="Yang B."/>
            <person name="Zhang G."/>
            <person name="Yang H."/>
            <person name="Wang J."/>
            <person name="Spillane C."/>
            <person name="Cook D.R."/>
            <person name="May G.D."/>
            <person name="Xu X."/>
            <person name="Jackson S.A."/>
        </authorList>
    </citation>
    <scope>NUCLEOTIDE SEQUENCE [LARGE SCALE GENOMIC DNA]</scope>
    <source>
        <strain evidence="4">cv. Asha</strain>
    </source>
</reference>
<accession>A0A151SUK2</accession>
<proteinExistence type="predicted"/>
<keyword evidence="1" id="KW-0175">Coiled coil</keyword>
<gene>
    <name evidence="3" type="ORF">KK1_013878</name>
</gene>
<organism evidence="3 4">
    <name type="scientific">Cajanus cajan</name>
    <name type="common">Pigeon pea</name>
    <name type="synonym">Cajanus indicus</name>
    <dbReference type="NCBI Taxonomy" id="3821"/>
    <lineage>
        <taxon>Eukaryota</taxon>
        <taxon>Viridiplantae</taxon>
        <taxon>Streptophyta</taxon>
        <taxon>Embryophyta</taxon>
        <taxon>Tracheophyta</taxon>
        <taxon>Spermatophyta</taxon>
        <taxon>Magnoliopsida</taxon>
        <taxon>eudicotyledons</taxon>
        <taxon>Gunneridae</taxon>
        <taxon>Pentapetalae</taxon>
        <taxon>rosids</taxon>
        <taxon>fabids</taxon>
        <taxon>Fabales</taxon>
        <taxon>Fabaceae</taxon>
        <taxon>Papilionoideae</taxon>
        <taxon>50 kb inversion clade</taxon>
        <taxon>NPAAA clade</taxon>
        <taxon>indigoferoid/millettioid clade</taxon>
        <taxon>Phaseoleae</taxon>
        <taxon>Cajanus</taxon>
    </lineage>
</organism>
<dbReference type="OMA" id="SYMSDWC"/>
<evidence type="ECO:0000313" key="3">
    <source>
        <dbReference type="EMBL" id="KYP58470.1"/>
    </source>
</evidence>
<feature type="region of interest" description="Disordered" evidence="2">
    <location>
        <begin position="369"/>
        <end position="443"/>
    </location>
</feature>
<evidence type="ECO:0000256" key="2">
    <source>
        <dbReference type="SAM" id="MobiDB-lite"/>
    </source>
</evidence>
<dbReference type="EMBL" id="CM003612">
    <property type="protein sequence ID" value="KYP58470.1"/>
    <property type="molecule type" value="Genomic_DNA"/>
</dbReference>
<protein>
    <submittedName>
        <fullName evidence="3">Uncharacterized protein</fullName>
    </submittedName>
</protein>
<sequence length="443" mass="49304">MDGDVTAVVHICVRTLHLSPLPFTSFMERSRPVSSSEKPMARISLQGRLLHADVASAARTVGGLSAEQAIAWNLFPPIHRFLIVAVIGATVARSRKDLQICHLKKCVELRDQALSSMQQKLDSLCKMVNNFKEQSTNKASEKDMELQSSEVFGTEKIKFVDCGCWHCEQHYAYFGELMVRILVGAYCWWCAIVMLGSKQGPNEDQEERRMSDMSNWTSSVTSSADIQLNNLAVEQDTYNLRRDCEEKDTTIKGLITLLNSTEVANCKRITELEDIIRRKNTTISKLKKDLVVLEQKVVQLTRLRRPSFCASNSDDSQLPLMIDNVIYDMESATSPSSSDSDSSSVIKAPNFPTDVVLNQNFASKFDQKPIPAKVSNSSGRVFERHSKSRSISPCKEVSSSRKSTAASSSAQKQLSARGDLKNSRGRSLNGDKSAIVRDGYSNE</sequence>
<dbReference type="Gramene" id="C.cajan_13466.t">
    <property type="protein sequence ID" value="C.cajan_13466.t"/>
    <property type="gene ID" value="C.cajan_13466"/>
</dbReference>